<reference evidence="1 2" key="1">
    <citation type="submission" date="2015-01" db="EMBL/GenBank/DDBJ databases">
        <title>Evolution of Trichinella species and genotypes.</title>
        <authorList>
            <person name="Korhonen P.K."/>
            <person name="Edoardo P."/>
            <person name="Giuseppe L.R."/>
            <person name="Gasser R.B."/>
        </authorList>
    </citation>
    <scope>NUCLEOTIDE SEQUENCE [LARGE SCALE GENOMIC DNA]</scope>
    <source>
        <strain evidence="1">ISS2496</strain>
    </source>
</reference>
<proteinExistence type="predicted"/>
<evidence type="ECO:0000313" key="1">
    <source>
        <dbReference type="EMBL" id="KRY13057.1"/>
    </source>
</evidence>
<dbReference type="Proteomes" id="UP000054783">
    <property type="component" value="Unassembled WGS sequence"/>
</dbReference>
<dbReference type="EMBL" id="JYDQ01000148">
    <property type="protein sequence ID" value="KRY13057.1"/>
    <property type="molecule type" value="Genomic_DNA"/>
</dbReference>
<organism evidence="1 2">
    <name type="scientific">Trichinella patagoniensis</name>
    <dbReference type="NCBI Taxonomy" id="990121"/>
    <lineage>
        <taxon>Eukaryota</taxon>
        <taxon>Metazoa</taxon>
        <taxon>Ecdysozoa</taxon>
        <taxon>Nematoda</taxon>
        <taxon>Enoplea</taxon>
        <taxon>Dorylaimia</taxon>
        <taxon>Trichinellida</taxon>
        <taxon>Trichinellidae</taxon>
        <taxon>Trichinella</taxon>
    </lineage>
</organism>
<dbReference type="OrthoDB" id="10296878at2759"/>
<comment type="caution">
    <text evidence="1">The sequence shown here is derived from an EMBL/GenBank/DDBJ whole genome shotgun (WGS) entry which is preliminary data.</text>
</comment>
<dbReference type="STRING" id="990121.A0A0V0ZKD9"/>
<evidence type="ECO:0000313" key="2">
    <source>
        <dbReference type="Proteomes" id="UP000054783"/>
    </source>
</evidence>
<name>A0A0V0ZKD9_9BILA</name>
<keyword evidence="2" id="KW-1185">Reference proteome</keyword>
<protein>
    <submittedName>
        <fullName evidence="1">Uncharacterized protein</fullName>
    </submittedName>
</protein>
<dbReference type="AlphaFoldDB" id="A0A0V0ZKD9"/>
<gene>
    <name evidence="1" type="ORF">T12_17084</name>
</gene>
<sequence>MPTLNSPNKVATIIVINHTAVNNQKLDKLSDNGVASSYKEQTIYFIIAHSGDRCMNKKEFKQQYQTGVLQVIFMLIFKSSTVSRERRKEEWLLWDCLSRSPHFDLKSAFSSKDLIQQVLECGGHFFMDFANRYLAMVSDWVAEFSLQLLPLSRDFEFCNQPYQLGELQISRHFLSKTNGHRVSDVQHVAVFF</sequence>
<accession>A0A0V0ZKD9</accession>